<dbReference type="InterPro" id="IPR017853">
    <property type="entry name" value="GH"/>
</dbReference>
<sequence length="65" mass="7518">MWSGIEPEENVYNQTYIDVVKNITNKFADTGVYTLLDLHEDILSSKFCLYDGAPLWLINKSKPKH</sequence>
<gene>
    <name evidence="1" type="ORF">TrRE_jg145</name>
</gene>
<dbReference type="AlphaFoldDB" id="A0A9W7G2X3"/>
<dbReference type="InterPro" id="IPR052066">
    <property type="entry name" value="Glycosphingolipid_Hydrolases"/>
</dbReference>
<dbReference type="PANTHER" id="PTHR31308">
    <property type="match status" value="1"/>
</dbReference>
<evidence type="ECO:0000313" key="2">
    <source>
        <dbReference type="Proteomes" id="UP001165082"/>
    </source>
</evidence>
<dbReference type="OrthoDB" id="1887033at2759"/>
<reference evidence="1" key="1">
    <citation type="submission" date="2022-07" db="EMBL/GenBank/DDBJ databases">
        <title>Genome analysis of Parmales, a sister group of diatoms, reveals the evolutionary specialization of diatoms from phago-mixotrophs to photoautotrophs.</title>
        <authorList>
            <person name="Ban H."/>
            <person name="Sato S."/>
            <person name="Yoshikawa S."/>
            <person name="Kazumasa Y."/>
            <person name="Nakamura Y."/>
            <person name="Ichinomiya M."/>
            <person name="Saitoh K."/>
            <person name="Sato N."/>
            <person name="Blanc-Mathieu R."/>
            <person name="Endo H."/>
            <person name="Kuwata A."/>
            <person name="Ogata H."/>
        </authorList>
    </citation>
    <scope>NUCLEOTIDE SEQUENCE</scope>
</reference>
<dbReference type="Gene3D" id="3.20.20.80">
    <property type="entry name" value="Glycosidases"/>
    <property type="match status" value="1"/>
</dbReference>
<comment type="caution">
    <text evidence="1">The sequence shown here is derived from an EMBL/GenBank/DDBJ whole genome shotgun (WGS) entry which is preliminary data.</text>
</comment>
<protein>
    <recommendedName>
        <fullName evidence="3">Glycoside hydrolase family 5 domain-containing protein</fullName>
    </recommendedName>
</protein>
<dbReference type="SUPFAM" id="SSF51445">
    <property type="entry name" value="(Trans)glycosidases"/>
    <property type="match status" value="1"/>
</dbReference>
<dbReference type="Proteomes" id="UP001165082">
    <property type="component" value="Unassembled WGS sequence"/>
</dbReference>
<accession>A0A9W7G2X3</accession>
<dbReference type="EMBL" id="BRXZ01007567">
    <property type="protein sequence ID" value="GMI29850.1"/>
    <property type="molecule type" value="Genomic_DNA"/>
</dbReference>
<evidence type="ECO:0008006" key="3">
    <source>
        <dbReference type="Google" id="ProtNLM"/>
    </source>
</evidence>
<proteinExistence type="predicted"/>
<dbReference type="PANTHER" id="PTHR31308:SF3">
    <property type="entry name" value="ENDOGLYCOCERAMIDASE"/>
    <property type="match status" value="1"/>
</dbReference>
<name>A0A9W7G2X3_9STRA</name>
<evidence type="ECO:0000313" key="1">
    <source>
        <dbReference type="EMBL" id="GMI29850.1"/>
    </source>
</evidence>
<organism evidence="1 2">
    <name type="scientific">Triparma retinervis</name>
    <dbReference type="NCBI Taxonomy" id="2557542"/>
    <lineage>
        <taxon>Eukaryota</taxon>
        <taxon>Sar</taxon>
        <taxon>Stramenopiles</taxon>
        <taxon>Ochrophyta</taxon>
        <taxon>Bolidophyceae</taxon>
        <taxon>Parmales</taxon>
        <taxon>Triparmaceae</taxon>
        <taxon>Triparma</taxon>
    </lineage>
</organism>
<feature type="non-terminal residue" evidence="1">
    <location>
        <position position="65"/>
    </location>
</feature>
<keyword evidence="2" id="KW-1185">Reference proteome</keyword>